<reference evidence="3" key="1">
    <citation type="journal article" date="2019" name="Int. J. Syst. Evol. Microbiol.">
        <title>The Global Catalogue of Microorganisms (GCM) 10K type strain sequencing project: providing services to taxonomists for standard genome sequencing and annotation.</title>
        <authorList>
            <consortium name="The Broad Institute Genomics Platform"/>
            <consortium name="The Broad Institute Genome Sequencing Center for Infectious Disease"/>
            <person name="Wu L."/>
            <person name="Ma J."/>
        </authorList>
    </citation>
    <scope>NUCLEOTIDE SEQUENCE [LARGE SCALE GENOMIC DNA]</scope>
    <source>
        <strain evidence="3">JCM 9371</strain>
    </source>
</reference>
<keyword evidence="3" id="KW-1185">Reference proteome</keyword>
<dbReference type="SUPFAM" id="SSF55729">
    <property type="entry name" value="Acyl-CoA N-acyltransferases (Nat)"/>
    <property type="match status" value="1"/>
</dbReference>
<dbReference type="EMBL" id="JBHTGP010000014">
    <property type="protein sequence ID" value="MFD0688481.1"/>
    <property type="molecule type" value="Genomic_DNA"/>
</dbReference>
<dbReference type="InterPro" id="IPR000182">
    <property type="entry name" value="GNAT_dom"/>
</dbReference>
<evidence type="ECO:0000313" key="2">
    <source>
        <dbReference type="EMBL" id="MFD0688481.1"/>
    </source>
</evidence>
<dbReference type="PANTHER" id="PTHR43072">
    <property type="entry name" value="N-ACETYLTRANSFERASE"/>
    <property type="match status" value="1"/>
</dbReference>
<dbReference type="PROSITE" id="PS51186">
    <property type="entry name" value="GNAT"/>
    <property type="match status" value="1"/>
</dbReference>
<dbReference type="Pfam" id="PF00583">
    <property type="entry name" value="Acetyltransf_1"/>
    <property type="match status" value="1"/>
</dbReference>
<evidence type="ECO:0000313" key="3">
    <source>
        <dbReference type="Proteomes" id="UP001597063"/>
    </source>
</evidence>
<protein>
    <submittedName>
        <fullName evidence="2">GNAT family N-acetyltransferase</fullName>
    </submittedName>
</protein>
<sequence length="275" mass="29421">MGWLITEDVDEFLGRAGGFLRADPAANTVPLTVAETARVVGTAIYDSVSFGWWTDAGRVDGAFIHTRPHTPLLTAMPEQAARELAGLLDGVSAVNAERDVAEAFADAWARRRGAAAAAGRVDKSNRLYRLGRLIVPDVPGKGRLATTADRDLVLDWFAAFHQELGDGVKPTPALVDDKLAIGGFVLWEDGGTPVSLAGRTRILAGMARVAPVYTPERFRRRGYGSAATAMVAQAAREAGAEEVVLFTDAANRTSNGVYRRLGFQDIGERVLMSLA</sequence>
<dbReference type="Proteomes" id="UP001597063">
    <property type="component" value="Unassembled WGS sequence"/>
</dbReference>
<name>A0ABW2XW22_9ACTN</name>
<dbReference type="RefSeq" id="WP_131757898.1">
    <property type="nucleotide sequence ID" value="NZ_CAACUY010000040.1"/>
</dbReference>
<evidence type="ECO:0000259" key="1">
    <source>
        <dbReference type="PROSITE" id="PS51186"/>
    </source>
</evidence>
<feature type="domain" description="N-acetyltransferase" evidence="1">
    <location>
        <begin position="140"/>
        <end position="275"/>
    </location>
</feature>
<gene>
    <name evidence="2" type="ORF">ACFQZM_28575</name>
</gene>
<comment type="caution">
    <text evidence="2">The sequence shown here is derived from an EMBL/GenBank/DDBJ whole genome shotgun (WGS) entry which is preliminary data.</text>
</comment>
<dbReference type="InterPro" id="IPR016181">
    <property type="entry name" value="Acyl_CoA_acyltransferase"/>
</dbReference>
<accession>A0ABW2XW22</accession>
<proteinExistence type="predicted"/>
<dbReference type="Gene3D" id="3.40.630.30">
    <property type="match status" value="1"/>
</dbReference>
<organism evidence="2 3">
    <name type="scientific">Actinomadura fibrosa</name>
    <dbReference type="NCBI Taxonomy" id="111802"/>
    <lineage>
        <taxon>Bacteria</taxon>
        <taxon>Bacillati</taxon>
        <taxon>Actinomycetota</taxon>
        <taxon>Actinomycetes</taxon>
        <taxon>Streptosporangiales</taxon>
        <taxon>Thermomonosporaceae</taxon>
        <taxon>Actinomadura</taxon>
    </lineage>
</organism>